<keyword evidence="1" id="KW-0812">Transmembrane</keyword>
<keyword evidence="1" id="KW-1133">Transmembrane helix</keyword>
<dbReference type="EMBL" id="FN649751">
    <property type="protein sequence ID" value="CBJ33422.1"/>
    <property type="molecule type" value="Genomic_DNA"/>
</dbReference>
<proteinExistence type="predicted"/>
<dbReference type="InParanoid" id="D7G2I8"/>
<dbReference type="EMBL" id="FN648684">
    <property type="protein sequence ID" value="CBJ33422.1"/>
    <property type="molecule type" value="Genomic_DNA"/>
</dbReference>
<evidence type="ECO:0000313" key="3">
    <source>
        <dbReference type="Proteomes" id="UP000002630"/>
    </source>
</evidence>
<evidence type="ECO:0000256" key="1">
    <source>
        <dbReference type="SAM" id="Phobius"/>
    </source>
</evidence>
<keyword evidence="1" id="KW-0472">Membrane</keyword>
<reference evidence="2 3" key="1">
    <citation type="journal article" date="2010" name="Nature">
        <title>The Ectocarpus genome and the independent evolution of multicellularity in brown algae.</title>
        <authorList>
            <person name="Cock J.M."/>
            <person name="Sterck L."/>
            <person name="Rouze P."/>
            <person name="Scornet D."/>
            <person name="Allen A.E."/>
            <person name="Amoutzias G."/>
            <person name="Anthouard V."/>
            <person name="Artiguenave F."/>
            <person name="Aury J.M."/>
            <person name="Badger J.H."/>
            <person name="Beszteri B."/>
            <person name="Billiau K."/>
            <person name="Bonnet E."/>
            <person name="Bothwell J.H."/>
            <person name="Bowler C."/>
            <person name="Boyen C."/>
            <person name="Brownlee C."/>
            <person name="Carrano C.J."/>
            <person name="Charrier B."/>
            <person name="Cho G.Y."/>
            <person name="Coelho S.M."/>
            <person name="Collen J."/>
            <person name="Corre E."/>
            <person name="Da Silva C."/>
            <person name="Delage L."/>
            <person name="Delaroque N."/>
            <person name="Dittami S.M."/>
            <person name="Doulbeau S."/>
            <person name="Elias M."/>
            <person name="Farnham G."/>
            <person name="Gachon C.M."/>
            <person name="Gschloessl B."/>
            <person name="Heesch S."/>
            <person name="Jabbari K."/>
            <person name="Jubin C."/>
            <person name="Kawai H."/>
            <person name="Kimura K."/>
            <person name="Kloareg B."/>
            <person name="Kupper F.C."/>
            <person name="Lang D."/>
            <person name="Le Bail A."/>
            <person name="Leblanc C."/>
            <person name="Lerouge P."/>
            <person name="Lohr M."/>
            <person name="Lopez P.J."/>
            <person name="Martens C."/>
            <person name="Maumus F."/>
            <person name="Michel G."/>
            <person name="Miranda-Saavedra D."/>
            <person name="Morales J."/>
            <person name="Moreau H."/>
            <person name="Motomura T."/>
            <person name="Nagasato C."/>
            <person name="Napoli C.A."/>
            <person name="Nelson D.R."/>
            <person name="Nyvall-Collen P."/>
            <person name="Peters A.F."/>
            <person name="Pommier C."/>
            <person name="Potin P."/>
            <person name="Poulain J."/>
            <person name="Quesneville H."/>
            <person name="Read B."/>
            <person name="Rensing S.A."/>
            <person name="Ritter A."/>
            <person name="Rousvoal S."/>
            <person name="Samanta M."/>
            <person name="Samson G."/>
            <person name="Schroeder D.C."/>
            <person name="Segurens B."/>
            <person name="Strittmatter M."/>
            <person name="Tonon T."/>
            <person name="Tregear J.W."/>
            <person name="Valentin K."/>
            <person name="von Dassow P."/>
            <person name="Yamagishi T."/>
            <person name="Van de Peer Y."/>
            <person name="Wincker P."/>
        </authorList>
    </citation>
    <scope>NUCLEOTIDE SEQUENCE [LARGE SCALE GENOMIC DNA]</scope>
    <source>
        <strain evidence="3">Ec32 / CCAP1310/4</strain>
    </source>
</reference>
<accession>D7G2I8</accession>
<name>D7G2I8_ECTSI</name>
<keyword evidence="3" id="KW-1185">Reference proteome</keyword>
<organism evidence="2 3">
    <name type="scientific">Ectocarpus siliculosus</name>
    <name type="common">Brown alga</name>
    <name type="synonym">Conferva siliculosa</name>
    <dbReference type="NCBI Taxonomy" id="2880"/>
    <lineage>
        <taxon>Eukaryota</taxon>
        <taxon>Sar</taxon>
        <taxon>Stramenopiles</taxon>
        <taxon>Ochrophyta</taxon>
        <taxon>PX clade</taxon>
        <taxon>Phaeophyceae</taxon>
        <taxon>Ectocarpales</taxon>
        <taxon>Ectocarpaceae</taxon>
        <taxon>Ectocarpus</taxon>
    </lineage>
</organism>
<protein>
    <submittedName>
        <fullName evidence="2">Uncharacterized protein</fullName>
    </submittedName>
</protein>
<feature type="transmembrane region" description="Helical" evidence="1">
    <location>
        <begin position="88"/>
        <end position="107"/>
    </location>
</feature>
<gene>
    <name evidence="2" type="ORF">Esi_0479_0011</name>
</gene>
<sequence>MEGVNPREDADFEMTVDWDEELRKLNASQYGKRQERDLTKDMNDPEAVKWARKNAKIAQSAMEDRTKQVRGAMRKAPRWQTLSRDYRFWLGLVVALSLVSSVISASGRSHDLVVWNDVLGSEPFGEALFAHAALLAATTAHSAGDAATQLAETGAAMVFA</sequence>
<dbReference type="Proteomes" id="UP000002630">
    <property type="component" value="Linkage Group LG26"/>
</dbReference>
<dbReference type="AlphaFoldDB" id="D7G2I8"/>
<evidence type="ECO:0000313" key="2">
    <source>
        <dbReference type="EMBL" id="CBJ33422.1"/>
    </source>
</evidence>
<dbReference type="OrthoDB" id="10366263at2759"/>